<dbReference type="PIRSF" id="PIRSF500176">
    <property type="entry name" value="L_ASNase"/>
    <property type="match status" value="1"/>
</dbReference>
<dbReference type="RefSeq" id="WP_377362017.1">
    <property type="nucleotide sequence ID" value="NZ_JBHRYN010000004.1"/>
</dbReference>
<evidence type="ECO:0000313" key="6">
    <source>
        <dbReference type="EMBL" id="MFC3700338.1"/>
    </source>
</evidence>
<gene>
    <name evidence="6" type="ORF">ACFOND_01700</name>
</gene>
<dbReference type="InterPro" id="IPR020827">
    <property type="entry name" value="Asparaginase/glutaminase_AS1"/>
</dbReference>
<keyword evidence="6" id="KW-0378">Hydrolase</keyword>
<dbReference type="SUPFAM" id="SSF53774">
    <property type="entry name" value="Glutaminase/Asparaginase"/>
    <property type="match status" value="1"/>
</dbReference>
<dbReference type="EC" id="3.5.1.1" evidence="6"/>
<dbReference type="InterPro" id="IPR027473">
    <property type="entry name" value="L-asparaginase_C"/>
</dbReference>
<dbReference type="PRINTS" id="PR00139">
    <property type="entry name" value="ASNGLNASE"/>
</dbReference>
<evidence type="ECO:0000256" key="3">
    <source>
        <dbReference type="PROSITE-ProRule" id="PRU10100"/>
    </source>
</evidence>
<dbReference type="InterPro" id="IPR027475">
    <property type="entry name" value="Asparaginase/glutaminase_AS2"/>
</dbReference>
<evidence type="ECO:0000313" key="7">
    <source>
        <dbReference type="Proteomes" id="UP001595710"/>
    </source>
</evidence>
<dbReference type="GO" id="GO:0004067">
    <property type="term" value="F:asparaginase activity"/>
    <property type="evidence" value="ECO:0007669"/>
    <property type="project" value="UniProtKB-EC"/>
</dbReference>
<dbReference type="PANTHER" id="PTHR11707:SF28">
    <property type="entry name" value="60 KDA LYSOPHOSPHOLIPASE"/>
    <property type="match status" value="1"/>
</dbReference>
<protein>
    <submittedName>
        <fullName evidence="6">Asparaginase domain-containing protein</fullName>
        <ecNumber evidence="6">3.5.1.1</ecNumber>
    </submittedName>
</protein>
<feature type="domain" description="Asparaginase/glutaminase C-terminal" evidence="5">
    <location>
        <begin position="203"/>
        <end position="318"/>
    </location>
</feature>
<dbReference type="InterPro" id="IPR037152">
    <property type="entry name" value="L-asparaginase_N_sf"/>
</dbReference>
<evidence type="ECO:0000259" key="5">
    <source>
        <dbReference type="Pfam" id="PF17763"/>
    </source>
</evidence>
<dbReference type="InterPro" id="IPR006034">
    <property type="entry name" value="Asparaginase/glutaminase-like"/>
</dbReference>
<dbReference type="Gene3D" id="3.40.50.40">
    <property type="match status" value="1"/>
</dbReference>
<dbReference type="PROSITE" id="PS51732">
    <property type="entry name" value="ASN_GLN_ASE_3"/>
    <property type="match status" value="1"/>
</dbReference>
<evidence type="ECO:0000259" key="4">
    <source>
        <dbReference type="Pfam" id="PF00710"/>
    </source>
</evidence>
<dbReference type="PIRSF" id="PIRSF001220">
    <property type="entry name" value="L-ASNase_gatD"/>
    <property type="match status" value="1"/>
</dbReference>
<feature type="domain" description="L-asparaginase N-terminal" evidence="4">
    <location>
        <begin position="5"/>
        <end position="178"/>
    </location>
</feature>
<dbReference type="SFLD" id="SFLDS00057">
    <property type="entry name" value="Glutaminase/Asparaginase"/>
    <property type="match status" value="1"/>
</dbReference>
<organism evidence="6 7">
    <name type="scientific">Reinekea marina</name>
    <dbReference type="NCBI Taxonomy" id="1310421"/>
    <lineage>
        <taxon>Bacteria</taxon>
        <taxon>Pseudomonadati</taxon>
        <taxon>Pseudomonadota</taxon>
        <taxon>Gammaproteobacteria</taxon>
        <taxon>Oceanospirillales</taxon>
        <taxon>Saccharospirillaceae</taxon>
        <taxon>Reinekea</taxon>
    </lineage>
</organism>
<dbReference type="Gene3D" id="3.40.50.1170">
    <property type="entry name" value="L-asparaginase, N-terminal domain"/>
    <property type="match status" value="1"/>
</dbReference>
<dbReference type="SMART" id="SM00870">
    <property type="entry name" value="Asparaginase"/>
    <property type="match status" value="1"/>
</dbReference>
<dbReference type="PANTHER" id="PTHR11707">
    <property type="entry name" value="L-ASPARAGINASE"/>
    <property type="match status" value="1"/>
</dbReference>
<feature type="active site" evidence="3">
    <location>
        <position position="91"/>
    </location>
</feature>
<sequence>MAHYLIINTGGTIGMVDGPKGLTPSAGIIEQSMQTAAELDAWRAHRLSWEQWQPLLDSSDLNPQHWLDIKMLIVDAMSQGNLDGALVIHGTDTLSYSAAALSYLLAGCEIPVVITGSMLPIGTKNTDALANLALALKGLESKRAEVMVAVGDSLLPAAKVTKATTFKHQAFTACQWQDVQWNTPSPKPKTHPFSQLSQWKDVKIGLFTLFPGTTFETLSMMISGDYRAIIINAFGNGNAPSNPTFLELLAQATEKNIPIFIRSQCYEGSVDFELYAAGAMFKEHNAIECGHMSVEAVLTKLQLISAITHSSEELVSLFKAPLSREWQ</sequence>
<dbReference type="Proteomes" id="UP001595710">
    <property type="component" value="Unassembled WGS sequence"/>
</dbReference>
<dbReference type="Pfam" id="PF00710">
    <property type="entry name" value="Asparaginase"/>
    <property type="match status" value="1"/>
</dbReference>
<dbReference type="InterPro" id="IPR040919">
    <property type="entry name" value="Asparaginase_C"/>
</dbReference>
<dbReference type="EMBL" id="JBHRYN010000004">
    <property type="protein sequence ID" value="MFC3700338.1"/>
    <property type="molecule type" value="Genomic_DNA"/>
</dbReference>
<reference evidence="7" key="1">
    <citation type="journal article" date="2019" name="Int. J. Syst. Evol. Microbiol.">
        <title>The Global Catalogue of Microorganisms (GCM) 10K type strain sequencing project: providing services to taxonomists for standard genome sequencing and annotation.</title>
        <authorList>
            <consortium name="The Broad Institute Genomics Platform"/>
            <consortium name="The Broad Institute Genome Sequencing Center for Infectious Disease"/>
            <person name="Wu L."/>
            <person name="Ma J."/>
        </authorList>
    </citation>
    <scope>NUCLEOTIDE SEQUENCE [LARGE SCALE GENOMIC DNA]</scope>
    <source>
        <strain evidence="7">CECT 8288</strain>
    </source>
</reference>
<accession>A0ABV7WPE4</accession>
<proteinExistence type="inferred from homology"/>
<dbReference type="InterPro" id="IPR036152">
    <property type="entry name" value="Asp/glu_Ase-like_sf"/>
</dbReference>
<evidence type="ECO:0000256" key="2">
    <source>
        <dbReference type="PROSITE-ProRule" id="PRU10099"/>
    </source>
</evidence>
<dbReference type="PROSITE" id="PS00917">
    <property type="entry name" value="ASN_GLN_ASE_2"/>
    <property type="match status" value="1"/>
</dbReference>
<feature type="active site" evidence="2">
    <location>
        <position position="12"/>
    </location>
</feature>
<evidence type="ECO:0000256" key="1">
    <source>
        <dbReference type="ARBA" id="ARBA00010518"/>
    </source>
</evidence>
<dbReference type="Pfam" id="PF17763">
    <property type="entry name" value="Asparaginase_C"/>
    <property type="match status" value="1"/>
</dbReference>
<dbReference type="InterPro" id="IPR027474">
    <property type="entry name" value="L-asparaginase_N"/>
</dbReference>
<comment type="caution">
    <text evidence="6">The sequence shown here is derived from an EMBL/GenBank/DDBJ whole genome shotgun (WGS) entry which is preliminary data.</text>
</comment>
<comment type="similarity">
    <text evidence="1">Belongs to the asparaginase 1 family.</text>
</comment>
<dbReference type="PROSITE" id="PS00144">
    <property type="entry name" value="ASN_GLN_ASE_1"/>
    <property type="match status" value="1"/>
</dbReference>
<name>A0ABV7WPE4_9GAMM</name>
<keyword evidence="7" id="KW-1185">Reference proteome</keyword>